<proteinExistence type="predicted"/>
<accession>A0A2C9UHM4</accession>
<reference evidence="2" key="1">
    <citation type="submission" date="2016-02" db="EMBL/GenBank/DDBJ databases">
        <title>WGS assembly of Manihot esculenta.</title>
        <authorList>
            <person name="Bredeson J.V."/>
            <person name="Prochnik S.E."/>
            <person name="Lyons J.B."/>
            <person name="Schmutz J."/>
            <person name="Grimwood J."/>
            <person name="Vrebalov J."/>
            <person name="Bart R.S."/>
            <person name="Amuge T."/>
            <person name="Ferguson M.E."/>
            <person name="Green R."/>
            <person name="Putnam N."/>
            <person name="Stites J."/>
            <person name="Rounsley S."/>
            <person name="Rokhsar D.S."/>
        </authorList>
    </citation>
    <scope>NUCLEOTIDE SEQUENCE [LARGE SCALE GENOMIC DNA]</scope>
    <source>
        <tissue evidence="2">Leaf</tissue>
    </source>
</reference>
<evidence type="ECO:0000256" key="1">
    <source>
        <dbReference type="SAM" id="SignalP"/>
    </source>
</evidence>
<name>A0A2C9UHM4_MANES</name>
<feature type="signal peptide" evidence="1">
    <location>
        <begin position="1"/>
        <end position="20"/>
    </location>
</feature>
<evidence type="ECO:0008006" key="3">
    <source>
        <dbReference type="Google" id="ProtNLM"/>
    </source>
</evidence>
<evidence type="ECO:0000313" key="2">
    <source>
        <dbReference type="EMBL" id="OAY30028.1"/>
    </source>
</evidence>
<feature type="chain" id="PRO_5012994023" description="Secreted protein" evidence="1">
    <location>
        <begin position="21"/>
        <end position="75"/>
    </location>
</feature>
<dbReference type="EMBL" id="CM004401">
    <property type="protein sequence ID" value="OAY30028.1"/>
    <property type="molecule type" value="Genomic_DNA"/>
</dbReference>
<sequence length="75" mass="8327">MFPSKLSMLPLSMLPMLELASMVLQLAMSISKVTTGIMRTMRKMVCTISSCCCSSTPSKHCPHATRSCQQIKCIW</sequence>
<dbReference type="AlphaFoldDB" id="A0A2C9UHM4"/>
<keyword evidence="1" id="KW-0732">Signal</keyword>
<organism evidence="2">
    <name type="scientific">Manihot esculenta</name>
    <name type="common">Cassava</name>
    <name type="synonym">Jatropha manihot</name>
    <dbReference type="NCBI Taxonomy" id="3983"/>
    <lineage>
        <taxon>Eukaryota</taxon>
        <taxon>Viridiplantae</taxon>
        <taxon>Streptophyta</taxon>
        <taxon>Embryophyta</taxon>
        <taxon>Tracheophyta</taxon>
        <taxon>Spermatophyta</taxon>
        <taxon>Magnoliopsida</taxon>
        <taxon>eudicotyledons</taxon>
        <taxon>Gunneridae</taxon>
        <taxon>Pentapetalae</taxon>
        <taxon>rosids</taxon>
        <taxon>fabids</taxon>
        <taxon>Malpighiales</taxon>
        <taxon>Euphorbiaceae</taxon>
        <taxon>Crotonoideae</taxon>
        <taxon>Manihoteae</taxon>
        <taxon>Manihot</taxon>
    </lineage>
</organism>
<gene>
    <name evidence="2" type="ORF">MANES_15G191500</name>
</gene>
<protein>
    <recommendedName>
        <fullName evidence="3">Secreted protein</fullName>
    </recommendedName>
</protein>